<proteinExistence type="predicted"/>
<reference evidence="2 3" key="1">
    <citation type="submission" date="2018-08" db="EMBL/GenBank/DDBJ databases">
        <title>Genomic Encyclopedia of Type Strains, Phase III (KMG-III): the genomes of soil and plant-associated and newly described type strains.</title>
        <authorList>
            <person name="Whitman W."/>
        </authorList>
    </citation>
    <scope>NUCLEOTIDE SEQUENCE [LARGE SCALE GENOMIC DNA]</scope>
    <source>
        <strain evidence="2 3">325-5</strain>
    </source>
</reference>
<dbReference type="Gene3D" id="3.50.50.60">
    <property type="entry name" value="FAD/NAD(P)-binding domain"/>
    <property type="match status" value="1"/>
</dbReference>
<keyword evidence="3" id="KW-1185">Reference proteome</keyword>
<accession>A0A3D9RW88</accession>
<dbReference type="OrthoDB" id="1199853at2"/>
<dbReference type="SUPFAM" id="SSF51905">
    <property type="entry name" value="FAD/NAD(P)-binding domain"/>
    <property type="match status" value="1"/>
</dbReference>
<protein>
    <submittedName>
        <fullName evidence="2">Pyridine nucleotide-disulfide oxidoreductase</fullName>
    </submittedName>
</protein>
<dbReference type="InterPro" id="IPR036188">
    <property type="entry name" value="FAD/NAD-bd_sf"/>
</dbReference>
<organism evidence="2 3">
    <name type="scientific">Lutibacter oceani</name>
    <dbReference type="NCBI Taxonomy" id="1853311"/>
    <lineage>
        <taxon>Bacteria</taxon>
        <taxon>Pseudomonadati</taxon>
        <taxon>Bacteroidota</taxon>
        <taxon>Flavobacteriia</taxon>
        <taxon>Flavobacteriales</taxon>
        <taxon>Flavobacteriaceae</taxon>
        <taxon>Lutibacter</taxon>
    </lineage>
</organism>
<dbReference type="RefSeq" id="WP_115878709.1">
    <property type="nucleotide sequence ID" value="NZ_QTTQ01000009.1"/>
</dbReference>
<feature type="domain" description="FAD/NAD(P)-binding" evidence="1">
    <location>
        <begin position="4"/>
        <end position="153"/>
    </location>
</feature>
<dbReference type="EMBL" id="QTTQ01000009">
    <property type="protein sequence ID" value="REE83738.1"/>
    <property type="molecule type" value="Genomic_DNA"/>
</dbReference>
<dbReference type="InterPro" id="IPR023753">
    <property type="entry name" value="FAD/NAD-binding_dom"/>
</dbReference>
<dbReference type="Pfam" id="PF07992">
    <property type="entry name" value="Pyr_redox_2"/>
    <property type="match status" value="1"/>
</dbReference>
<comment type="caution">
    <text evidence="2">The sequence shown here is derived from an EMBL/GenBank/DDBJ whole genome shotgun (WGS) entry which is preliminary data.</text>
</comment>
<gene>
    <name evidence="2" type="ORF">BX611_1033</name>
</gene>
<dbReference type="AlphaFoldDB" id="A0A3D9RW88"/>
<evidence type="ECO:0000259" key="1">
    <source>
        <dbReference type="Pfam" id="PF07992"/>
    </source>
</evidence>
<dbReference type="Proteomes" id="UP000256429">
    <property type="component" value="Unassembled WGS sequence"/>
</dbReference>
<evidence type="ECO:0000313" key="2">
    <source>
        <dbReference type="EMBL" id="REE83738.1"/>
    </source>
</evidence>
<dbReference type="GO" id="GO:0016491">
    <property type="term" value="F:oxidoreductase activity"/>
    <property type="evidence" value="ECO:0007669"/>
    <property type="project" value="InterPro"/>
</dbReference>
<name>A0A3D9RW88_9FLAO</name>
<sequence>MNSFDVLIIGGSAAGLSCALILGSAKGKPFAEGKRIGIITHQKSSALNTAELNNVLGFKKGTKGADVLKEGLNQLTDLYPDVVQIDKEKVLSVTGESPNIIVTTNKNEYVATTVVVAVGPSNMFAIEGLMQYVVPHKSIPAQKEKIMLKNSNHLVTEGIFVAGVLAGWRSQYAIAAGSGAQVATDILTSWNQGNHTMIHDVIA</sequence>
<evidence type="ECO:0000313" key="3">
    <source>
        <dbReference type="Proteomes" id="UP000256429"/>
    </source>
</evidence>